<dbReference type="CDD" id="cd03443">
    <property type="entry name" value="PaaI_thioesterase"/>
    <property type="match status" value="1"/>
</dbReference>
<dbReference type="InterPro" id="IPR029069">
    <property type="entry name" value="HotDog_dom_sf"/>
</dbReference>
<evidence type="ECO:0000313" key="5">
    <source>
        <dbReference type="Proteomes" id="UP000284416"/>
    </source>
</evidence>
<proteinExistence type="inferred from homology"/>
<sequence>MKNKLEKLLKEYVEQATETDVKALLHVLKGMKNKLEGHSSTYIGGILHYEKNPEETVWEVNIPINPVLFNSLGIVHGGITATLVDSAMGTLANNLVPEGYGAVTSQLNVHYLAPGIGDGLRCRAEVAHQGKNTMVISAEVFRTDGKKAAQATGSFFIVEKKVSSGE</sequence>
<dbReference type="SUPFAM" id="SSF54637">
    <property type="entry name" value="Thioesterase/thiol ester dehydrase-isomerase"/>
    <property type="match status" value="1"/>
</dbReference>
<protein>
    <submittedName>
        <fullName evidence="4">PaaI family thioesterase</fullName>
    </submittedName>
</protein>
<comment type="similarity">
    <text evidence="1">Belongs to the thioesterase PaaI family.</text>
</comment>
<evidence type="ECO:0000313" key="4">
    <source>
        <dbReference type="EMBL" id="RHW36528.1"/>
    </source>
</evidence>
<dbReference type="Gene3D" id="3.10.129.10">
    <property type="entry name" value="Hotdog Thioesterase"/>
    <property type="match status" value="1"/>
</dbReference>
<dbReference type="PANTHER" id="PTHR21660">
    <property type="entry name" value="THIOESTERASE SUPERFAMILY MEMBER-RELATED"/>
    <property type="match status" value="1"/>
</dbReference>
<keyword evidence="5" id="KW-1185">Reference proteome</keyword>
<dbReference type="InterPro" id="IPR006683">
    <property type="entry name" value="Thioestr_dom"/>
</dbReference>
<dbReference type="InterPro" id="IPR039298">
    <property type="entry name" value="ACOT13"/>
</dbReference>
<dbReference type="RefSeq" id="WP_118922830.1">
    <property type="nucleotide sequence ID" value="NZ_QWEG01000011.1"/>
</dbReference>
<dbReference type="InterPro" id="IPR003736">
    <property type="entry name" value="PAAI_dom"/>
</dbReference>
<dbReference type="GO" id="GO:0047617">
    <property type="term" value="F:fatty acyl-CoA hydrolase activity"/>
    <property type="evidence" value="ECO:0007669"/>
    <property type="project" value="InterPro"/>
</dbReference>
<feature type="domain" description="Thioesterase" evidence="3">
    <location>
        <begin position="73"/>
        <end position="148"/>
    </location>
</feature>
<dbReference type="EMBL" id="QWEG01000011">
    <property type="protein sequence ID" value="RHW36528.1"/>
    <property type="molecule type" value="Genomic_DNA"/>
</dbReference>
<dbReference type="Pfam" id="PF03061">
    <property type="entry name" value="4HBT"/>
    <property type="match status" value="1"/>
</dbReference>
<dbReference type="OrthoDB" id="2139465at2"/>
<accession>A0A417YRC9</accession>
<dbReference type="NCBIfam" id="TIGR00369">
    <property type="entry name" value="unchar_dom_1"/>
    <property type="match status" value="1"/>
</dbReference>
<dbReference type="AlphaFoldDB" id="A0A417YRC9"/>
<evidence type="ECO:0000259" key="3">
    <source>
        <dbReference type="Pfam" id="PF03061"/>
    </source>
</evidence>
<dbReference type="PANTHER" id="PTHR21660:SF1">
    <property type="entry name" value="ACYL-COENZYME A THIOESTERASE 13"/>
    <property type="match status" value="1"/>
</dbReference>
<dbReference type="Proteomes" id="UP000284416">
    <property type="component" value="Unassembled WGS sequence"/>
</dbReference>
<reference evidence="4 5" key="1">
    <citation type="journal article" date="2017" name="Int. J. Syst. Evol. Microbiol.">
        <title>Bacillus notoginsengisoli sp. nov., a novel bacterium isolated from the rhizosphere of Panax notoginseng.</title>
        <authorList>
            <person name="Zhang M.Y."/>
            <person name="Cheng J."/>
            <person name="Cai Y."/>
            <person name="Zhang T.Y."/>
            <person name="Wu Y.Y."/>
            <person name="Manikprabhu D."/>
            <person name="Li W.J."/>
            <person name="Zhang Y.X."/>
        </authorList>
    </citation>
    <scope>NUCLEOTIDE SEQUENCE [LARGE SCALE GENOMIC DNA]</scope>
    <source>
        <strain evidence="4 5">JCM 30743</strain>
    </source>
</reference>
<keyword evidence="2" id="KW-0378">Hydrolase</keyword>
<name>A0A417YRC9_9BACI</name>
<evidence type="ECO:0000256" key="1">
    <source>
        <dbReference type="ARBA" id="ARBA00008324"/>
    </source>
</evidence>
<organism evidence="4 5">
    <name type="scientific">Neobacillus notoginsengisoli</name>
    <dbReference type="NCBI Taxonomy" id="1578198"/>
    <lineage>
        <taxon>Bacteria</taxon>
        <taxon>Bacillati</taxon>
        <taxon>Bacillota</taxon>
        <taxon>Bacilli</taxon>
        <taxon>Bacillales</taxon>
        <taxon>Bacillaceae</taxon>
        <taxon>Neobacillus</taxon>
    </lineage>
</organism>
<gene>
    <name evidence="4" type="ORF">D1B31_17595</name>
</gene>
<evidence type="ECO:0000256" key="2">
    <source>
        <dbReference type="ARBA" id="ARBA00022801"/>
    </source>
</evidence>
<comment type="caution">
    <text evidence="4">The sequence shown here is derived from an EMBL/GenBank/DDBJ whole genome shotgun (WGS) entry which is preliminary data.</text>
</comment>